<organism evidence="1 2">
    <name type="scientific">Nonomuraea antimicrobica</name>
    <dbReference type="NCBI Taxonomy" id="561173"/>
    <lineage>
        <taxon>Bacteria</taxon>
        <taxon>Bacillati</taxon>
        <taxon>Actinomycetota</taxon>
        <taxon>Actinomycetes</taxon>
        <taxon>Streptosporangiales</taxon>
        <taxon>Streptosporangiaceae</taxon>
        <taxon>Nonomuraea</taxon>
    </lineage>
</organism>
<evidence type="ECO:0000313" key="2">
    <source>
        <dbReference type="Proteomes" id="UP001500902"/>
    </source>
</evidence>
<sequence>MGAIDVKTVEDWQAASPWQIYHDQETGASLPVPPGWEGLLYPEVRIALRQPGSGPGFRPNVTLTVERPPKELSELPDYSQALLQAMALTLTDLTVISIDQYERWGVEGRRVLSAYRSGIYALALEQYWFLKDDLVTSMSGTCAVEQHDELAETFEYIVAGTGLASRLPDE</sequence>
<keyword evidence="2" id="KW-1185">Reference proteome</keyword>
<protein>
    <submittedName>
        <fullName evidence="1">Uncharacterized protein</fullName>
    </submittedName>
</protein>
<proteinExistence type="predicted"/>
<dbReference type="Gene3D" id="3.40.1000.10">
    <property type="entry name" value="Mog1/PsbP, alpha/beta/alpha sandwich"/>
    <property type="match status" value="1"/>
</dbReference>
<dbReference type="RefSeq" id="WP_344884700.1">
    <property type="nucleotide sequence ID" value="NZ_BAAAZP010000101.1"/>
</dbReference>
<reference evidence="2" key="1">
    <citation type="journal article" date="2019" name="Int. J. Syst. Evol. Microbiol.">
        <title>The Global Catalogue of Microorganisms (GCM) 10K type strain sequencing project: providing services to taxonomists for standard genome sequencing and annotation.</title>
        <authorList>
            <consortium name="The Broad Institute Genomics Platform"/>
            <consortium name="The Broad Institute Genome Sequencing Center for Infectious Disease"/>
            <person name="Wu L."/>
            <person name="Ma J."/>
        </authorList>
    </citation>
    <scope>NUCLEOTIDE SEQUENCE [LARGE SCALE GENOMIC DNA]</scope>
    <source>
        <strain evidence="2">JCM 16904</strain>
    </source>
</reference>
<dbReference type="EMBL" id="BAAAZP010000101">
    <property type="protein sequence ID" value="GAA3684892.1"/>
    <property type="molecule type" value="Genomic_DNA"/>
</dbReference>
<gene>
    <name evidence="1" type="ORF">GCM10022224_057010</name>
</gene>
<evidence type="ECO:0000313" key="1">
    <source>
        <dbReference type="EMBL" id="GAA3684892.1"/>
    </source>
</evidence>
<dbReference type="Proteomes" id="UP001500902">
    <property type="component" value="Unassembled WGS sequence"/>
</dbReference>
<comment type="caution">
    <text evidence="1">The sequence shown here is derived from an EMBL/GenBank/DDBJ whole genome shotgun (WGS) entry which is preliminary data.</text>
</comment>
<accession>A0ABP7CDC2</accession>
<name>A0ABP7CDC2_9ACTN</name>